<dbReference type="AlphaFoldDB" id="O32933"/>
<dbReference type="EMBL" id="Z98604">
    <property type="protein sequence ID" value="CAB11315.1"/>
    <property type="molecule type" value="Genomic_DNA"/>
</dbReference>
<reference evidence="2" key="3">
    <citation type="submission" date="1997-08" db="EMBL/GenBank/DDBJ databases">
        <authorList>
            <person name="Parkhill J."/>
            <person name="Barrell B.G."/>
            <person name="Rajandream M.A."/>
        </authorList>
    </citation>
    <scope>NUCLEOTIDE SEQUENCE</scope>
</reference>
<organism evidence="2">
    <name type="scientific">Mycobacterium leprae</name>
    <dbReference type="NCBI Taxonomy" id="1769"/>
    <lineage>
        <taxon>Bacteria</taxon>
        <taxon>Bacillati</taxon>
        <taxon>Actinomycetota</taxon>
        <taxon>Actinomycetes</taxon>
        <taxon>Mycobacteriales</taxon>
        <taxon>Mycobacteriaceae</taxon>
        <taxon>Mycobacterium</taxon>
    </lineage>
</organism>
<proteinExistence type="predicted"/>
<sequence>MPAVDLPSEDEVVPKFAGPEGSNGEFDTPIDPRFPTFLATNLSEALPGPFSPSSSSVTVRGLRAGGVGIAKRLRPGGVIQREISMRTVAVFAHRLYGGITSGHVMARNRAVRETCNHCKQ</sequence>
<accession>O32933</accession>
<protein>
    <submittedName>
        <fullName evidence="2">Uncharacterized protein</fullName>
    </submittedName>
</protein>
<feature type="region of interest" description="Disordered" evidence="1">
    <location>
        <begin position="1"/>
        <end position="30"/>
    </location>
</feature>
<evidence type="ECO:0000256" key="1">
    <source>
        <dbReference type="SAM" id="MobiDB-lite"/>
    </source>
</evidence>
<reference evidence="2" key="2">
    <citation type="submission" date="1997-08" db="EMBL/GenBank/DDBJ databases">
        <authorList>
            <person name="Devlin K."/>
            <person name="Churcher C.M."/>
        </authorList>
    </citation>
    <scope>NUCLEOTIDE SEQUENCE</scope>
</reference>
<gene>
    <name evidence="2" type="primary">MLCB2052.17</name>
</gene>
<evidence type="ECO:0000313" key="2">
    <source>
        <dbReference type="EMBL" id="CAB11315.1"/>
    </source>
</evidence>
<reference evidence="2" key="1">
    <citation type="journal article" date="1993" name="Mol. Microbiol.">
        <title>Use of an ordered cosmid library to deduce the genomic organization of Mycobacterium leprae.</title>
        <authorList>
            <person name="Eiglmeier K."/>
            <person name="Honore N."/>
            <person name="Woods S.A."/>
            <person name="Caudron B."/>
            <person name="Cole S.T."/>
        </authorList>
    </citation>
    <scope>NUCLEOTIDE SEQUENCE</scope>
</reference>
<name>O32933_MYCLR</name>